<reference evidence="1 2" key="1">
    <citation type="journal article" date="2012" name="BMC Genomics">
        <title>Comparative genomics of the white-rot fungi, Phanerochaete carnosa and P. chrysosporium, to elucidate the genetic basis of the distinct wood types they colonize.</title>
        <authorList>
            <person name="Suzuki H."/>
            <person name="MacDonald J."/>
            <person name="Syed K."/>
            <person name="Salamov A."/>
            <person name="Hori C."/>
            <person name="Aerts A."/>
            <person name="Henrissat B."/>
            <person name="Wiebenga A."/>
            <person name="vanKuyk P.A."/>
            <person name="Barry K."/>
            <person name="Lindquist E."/>
            <person name="LaButti K."/>
            <person name="Lapidus A."/>
            <person name="Lucas S."/>
            <person name="Coutinho P."/>
            <person name="Gong Y."/>
            <person name="Samejima M."/>
            <person name="Mahadevan R."/>
            <person name="Abou-Zaid M."/>
            <person name="de Vries R.P."/>
            <person name="Igarashi K."/>
            <person name="Yadav J.S."/>
            <person name="Grigoriev I.V."/>
            <person name="Master E.R."/>
        </authorList>
    </citation>
    <scope>NUCLEOTIDE SEQUENCE [LARGE SCALE GENOMIC DNA]</scope>
    <source>
        <strain evidence="1 2">HHB-10118-sp</strain>
    </source>
</reference>
<organism evidence="1 2">
    <name type="scientific">Phanerochaete carnosa (strain HHB-10118-sp)</name>
    <name type="common">White-rot fungus</name>
    <name type="synonym">Peniophora carnosa</name>
    <dbReference type="NCBI Taxonomy" id="650164"/>
    <lineage>
        <taxon>Eukaryota</taxon>
        <taxon>Fungi</taxon>
        <taxon>Dikarya</taxon>
        <taxon>Basidiomycota</taxon>
        <taxon>Agaricomycotina</taxon>
        <taxon>Agaricomycetes</taxon>
        <taxon>Polyporales</taxon>
        <taxon>Phanerochaetaceae</taxon>
        <taxon>Phanerochaete</taxon>
    </lineage>
</organism>
<accession>K5W757</accession>
<dbReference type="AlphaFoldDB" id="K5W757"/>
<name>K5W757_PHACS</name>
<dbReference type="GeneID" id="18912761"/>
<gene>
    <name evidence="1" type="ORF">PHACADRAFT_208530</name>
</gene>
<keyword evidence="2" id="KW-1185">Reference proteome</keyword>
<protein>
    <submittedName>
        <fullName evidence="1">Uncharacterized protein</fullName>
    </submittedName>
</protein>
<dbReference type="OrthoDB" id="2799313at2759"/>
<dbReference type="HOGENOM" id="CLU_1938899_0_0_1"/>
<evidence type="ECO:0000313" key="1">
    <source>
        <dbReference type="EMBL" id="EKM54995.1"/>
    </source>
</evidence>
<evidence type="ECO:0000313" key="2">
    <source>
        <dbReference type="Proteomes" id="UP000008370"/>
    </source>
</evidence>
<dbReference type="Proteomes" id="UP000008370">
    <property type="component" value="Unassembled WGS sequence"/>
</dbReference>
<dbReference type="STRING" id="650164.K5W757"/>
<dbReference type="KEGG" id="pco:PHACADRAFT_208530"/>
<proteinExistence type="predicted"/>
<dbReference type="RefSeq" id="XP_007395344.1">
    <property type="nucleotide sequence ID" value="XM_007395282.1"/>
</dbReference>
<sequence>MFYIHGPRGCGISCNDALNGRFAGLQDPDALVECPRSMMLRVMWPDYEPWSATILLHPGTSRADLAMCVSLYAQRFLDESLTKCLRDDTRWRLGPGAITLSDLELVGLQPVTARDWQVHFRVRQATLQAV</sequence>
<dbReference type="EMBL" id="JH930472">
    <property type="protein sequence ID" value="EKM54995.1"/>
    <property type="molecule type" value="Genomic_DNA"/>
</dbReference>
<dbReference type="InParanoid" id="K5W757"/>